<dbReference type="EMBL" id="FZTC01000014">
    <property type="protein sequence ID" value="SNU33849.1"/>
    <property type="molecule type" value="Genomic_DNA"/>
</dbReference>
<accession>A0A285AYS0</accession>
<organism evidence="1 2">
    <name type="scientific">Klebsiella grimontii</name>
    <dbReference type="NCBI Taxonomy" id="2058152"/>
    <lineage>
        <taxon>Bacteria</taxon>
        <taxon>Pseudomonadati</taxon>
        <taxon>Pseudomonadota</taxon>
        <taxon>Gammaproteobacteria</taxon>
        <taxon>Enterobacterales</taxon>
        <taxon>Enterobacteriaceae</taxon>
        <taxon>Klebsiella/Raoultella group</taxon>
        <taxon>Klebsiella</taxon>
    </lineage>
</organism>
<gene>
    <name evidence="1" type="ORF">KOSB73_210343</name>
</gene>
<dbReference type="AlphaFoldDB" id="A0A285AYS0"/>
<evidence type="ECO:0000313" key="1">
    <source>
        <dbReference type="EMBL" id="SNU33849.1"/>
    </source>
</evidence>
<protein>
    <submittedName>
        <fullName evidence="1">Uncharacterized protein</fullName>
    </submittedName>
</protein>
<sequence length="67" mass="7406">MGLCLHVSHITDPKGHPGICADTCVLLHKVRFVASVHLVYLRMEQKSGALYTTKQERKPTVVDVACC</sequence>
<proteinExistence type="predicted"/>
<reference evidence="2" key="1">
    <citation type="submission" date="2017-08" db="EMBL/GenBank/DDBJ databases">
        <authorList>
            <person name="Brisse S."/>
        </authorList>
    </citation>
    <scope>NUCLEOTIDE SEQUENCE [LARGE SCALE GENOMIC DNA]</scope>
    <source>
        <strain evidence="2">06D021</strain>
    </source>
</reference>
<name>A0A285AYS0_9ENTR</name>
<evidence type="ECO:0000313" key="2">
    <source>
        <dbReference type="Proteomes" id="UP000220639"/>
    </source>
</evidence>
<dbReference type="Proteomes" id="UP000220639">
    <property type="component" value="Unassembled WGS sequence"/>
</dbReference>